<dbReference type="PANTHER" id="PTHR46013">
    <property type="entry name" value="VASCULAR CELL ADHESION MOLECULE 1"/>
    <property type="match status" value="1"/>
</dbReference>
<dbReference type="InterPro" id="IPR003598">
    <property type="entry name" value="Ig_sub2"/>
</dbReference>
<dbReference type="InterPro" id="IPR036179">
    <property type="entry name" value="Ig-like_dom_sf"/>
</dbReference>
<dbReference type="EMBL" id="CM015721">
    <property type="protein sequence ID" value="KAF3695094.1"/>
    <property type="molecule type" value="Genomic_DNA"/>
</dbReference>
<protein>
    <submittedName>
        <fullName evidence="4">Hemicentin-1</fullName>
    </submittedName>
</protein>
<reference evidence="4 5" key="1">
    <citation type="submission" date="2019-02" db="EMBL/GenBank/DDBJ databases">
        <title>Opniocepnalus argus genome.</title>
        <authorList>
            <person name="Zhou C."/>
            <person name="Xiao S."/>
        </authorList>
    </citation>
    <scope>NUCLEOTIDE SEQUENCE [LARGE SCALE GENOMIC DNA]</scope>
    <source>
        <strain evidence="4">OARG1902GOOAL</strain>
        <tissue evidence="4">Muscle</tissue>
    </source>
</reference>
<dbReference type="Gene3D" id="2.60.40.10">
    <property type="entry name" value="Immunoglobulins"/>
    <property type="match status" value="2"/>
</dbReference>
<dbReference type="Pfam" id="PF13895">
    <property type="entry name" value="Ig_2"/>
    <property type="match status" value="1"/>
</dbReference>
<evidence type="ECO:0000313" key="4">
    <source>
        <dbReference type="EMBL" id="KAF3695094.1"/>
    </source>
</evidence>
<accession>A0A6G1PY88</accession>
<gene>
    <name evidence="4" type="ORF">EXN66_Car010770</name>
</gene>
<dbReference type="PROSITE" id="PS50835">
    <property type="entry name" value="IG_LIKE"/>
    <property type="match status" value="1"/>
</dbReference>
<feature type="compositionally biased region" description="Polar residues" evidence="1">
    <location>
        <begin position="283"/>
        <end position="308"/>
    </location>
</feature>
<dbReference type="SUPFAM" id="SSF48726">
    <property type="entry name" value="Immunoglobulin"/>
    <property type="match status" value="2"/>
</dbReference>
<keyword evidence="2" id="KW-0812">Transmembrane</keyword>
<feature type="region of interest" description="Disordered" evidence="1">
    <location>
        <begin position="1"/>
        <end position="25"/>
    </location>
</feature>
<reference evidence="5" key="2">
    <citation type="submission" date="2019-02" db="EMBL/GenBank/DDBJ databases">
        <title>Opniocepnalus argus Var Kimnra genome.</title>
        <authorList>
            <person name="Zhou C."/>
            <person name="Xiao S."/>
        </authorList>
    </citation>
    <scope>NUCLEOTIDE SEQUENCE [LARGE SCALE GENOMIC DNA]</scope>
</reference>
<feature type="domain" description="Ig-like" evidence="3">
    <location>
        <begin position="156"/>
        <end position="250"/>
    </location>
</feature>
<keyword evidence="5" id="KW-1185">Reference proteome</keyword>
<dbReference type="AlphaFoldDB" id="A0A6G1PY88"/>
<dbReference type="InterPro" id="IPR003599">
    <property type="entry name" value="Ig_sub"/>
</dbReference>
<dbReference type="InterPro" id="IPR007110">
    <property type="entry name" value="Ig-like_dom"/>
</dbReference>
<dbReference type="InterPro" id="IPR013783">
    <property type="entry name" value="Ig-like_fold"/>
</dbReference>
<proteinExistence type="predicted"/>
<evidence type="ECO:0000259" key="3">
    <source>
        <dbReference type="PROSITE" id="PS50835"/>
    </source>
</evidence>
<keyword evidence="2" id="KW-0472">Membrane</keyword>
<feature type="compositionally biased region" description="Basic and acidic residues" evidence="1">
    <location>
        <begin position="12"/>
        <end position="24"/>
    </location>
</feature>
<evidence type="ECO:0000256" key="1">
    <source>
        <dbReference type="SAM" id="MobiDB-lite"/>
    </source>
</evidence>
<dbReference type="PANTHER" id="PTHR46013:SF4">
    <property type="entry name" value="B-CELL RECEPTOR CD22-RELATED"/>
    <property type="match status" value="1"/>
</dbReference>
<sequence>MASSLASGQQQKRKESMKDAEPHRRNTKNTKLYVFLILHTFNQSTSCTENMPLYNQKPTVQSCKSRKCGQGQGQEKSVCALTGSTVHLPCSVQQARSAKKWYTVYKNGPGFVHNELFANRSASSDMSKDGKLTLTISDLKMKHSKSYCCVRTTDDPQKCFESAVSLQVTDLTVKFSPSAEVTEGHRATLNCSTSCSLMKNYIWSLNNRPLTGKEDQILVLDKVRGQDAGRYSCSVRMNERSIISTEMTLTVVSTTKQKTSAVALLVILPFVVVLWIRKKSPSQSPRAEASNNVEQVNCSPINANTSAEPTERDDHHYTTLIFSEDQTEDLYLDLDHQAIQP</sequence>
<evidence type="ECO:0000313" key="5">
    <source>
        <dbReference type="Proteomes" id="UP000503349"/>
    </source>
</evidence>
<feature type="compositionally biased region" description="Polar residues" evidence="1">
    <location>
        <begin position="1"/>
        <end position="10"/>
    </location>
</feature>
<dbReference type="SMART" id="SM00408">
    <property type="entry name" value="IGc2"/>
    <property type="match status" value="1"/>
</dbReference>
<feature type="transmembrane region" description="Helical" evidence="2">
    <location>
        <begin position="259"/>
        <end position="276"/>
    </location>
</feature>
<name>A0A6G1PY88_CHAAH</name>
<feature type="region of interest" description="Disordered" evidence="1">
    <location>
        <begin position="283"/>
        <end position="313"/>
    </location>
</feature>
<evidence type="ECO:0000256" key="2">
    <source>
        <dbReference type="SAM" id="Phobius"/>
    </source>
</evidence>
<dbReference type="Proteomes" id="UP000503349">
    <property type="component" value="Chromosome 10"/>
</dbReference>
<organism evidence="4 5">
    <name type="scientific">Channa argus</name>
    <name type="common">Northern snakehead</name>
    <name type="synonym">Ophicephalus argus</name>
    <dbReference type="NCBI Taxonomy" id="215402"/>
    <lineage>
        <taxon>Eukaryota</taxon>
        <taxon>Metazoa</taxon>
        <taxon>Chordata</taxon>
        <taxon>Craniata</taxon>
        <taxon>Vertebrata</taxon>
        <taxon>Euteleostomi</taxon>
        <taxon>Actinopterygii</taxon>
        <taxon>Neopterygii</taxon>
        <taxon>Teleostei</taxon>
        <taxon>Neoteleostei</taxon>
        <taxon>Acanthomorphata</taxon>
        <taxon>Anabantaria</taxon>
        <taxon>Anabantiformes</taxon>
        <taxon>Channoidei</taxon>
        <taxon>Channidae</taxon>
        <taxon>Channa</taxon>
    </lineage>
</organism>
<keyword evidence="2" id="KW-1133">Transmembrane helix</keyword>
<dbReference type="SMART" id="SM00409">
    <property type="entry name" value="IG"/>
    <property type="match status" value="2"/>
</dbReference>